<sequence>MQLNITGHHIEITPSMSNYIKEKTKRLTRHFDQVLNINVILEVQKLEHKAEASILVSGNQLFAESVDEDMYAAIDSLADKLDRQVLKHKEKITRKHRQEGSHRNIIAE</sequence>
<dbReference type="EMBL" id="QGKM01000052">
    <property type="protein sequence ID" value="PWQ94956.1"/>
    <property type="molecule type" value="Genomic_DNA"/>
</dbReference>
<dbReference type="GO" id="GO:0043024">
    <property type="term" value="F:ribosomal small subunit binding"/>
    <property type="evidence" value="ECO:0007669"/>
    <property type="project" value="TreeGrafter"/>
</dbReference>
<dbReference type="Pfam" id="PF02482">
    <property type="entry name" value="Ribosomal_S30AE"/>
    <property type="match status" value="1"/>
</dbReference>
<keyword evidence="7" id="KW-1185">Reference proteome</keyword>
<protein>
    <recommendedName>
        <fullName evidence="4">Ribosome hibernation promoting factor</fullName>
    </recommendedName>
    <alternativeName>
        <fullName evidence="5">Hibernation factor HPF</fullName>
    </alternativeName>
</protein>
<dbReference type="PANTHER" id="PTHR33231">
    <property type="entry name" value="30S RIBOSOMAL PROTEIN"/>
    <property type="match status" value="1"/>
</dbReference>
<comment type="caution">
    <text evidence="6">The sequence shown here is derived from an EMBL/GenBank/DDBJ whole genome shotgun (WGS) entry which is preliminary data.</text>
</comment>
<reference evidence="6 7" key="1">
    <citation type="submission" date="2018-05" db="EMBL/GenBank/DDBJ databases">
        <title>Leucothrix arctica sp. nov., isolated from Arctic seawater.</title>
        <authorList>
            <person name="Choi A."/>
            <person name="Baek K."/>
        </authorList>
    </citation>
    <scope>NUCLEOTIDE SEQUENCE [LARGE SCALE GENOMIC DNA]</scope>
    <source>
        <strain evidence="6 7">JCM 18388</strain>
    </source>
</reference>
<dbReference type="AlphaFoldDB" id="A0A317C8T4"/>
<dbReference type="InterPro" id="IPR050574">
    <property type="entry name" value="HPF/YfiA_ribosome-assoc"/>
</dbReference>
<dbReference type="OrthoDB" id="9795980at2"/>
<dbReference type="Proteomes" id="UP000245539">
    <property type="component" value="Unassembled WGS sequence"/>
</dbReference>
<dbReference type="CDD" id="cd00552">
    <property type="entry name" value="RaiA"/>
    <property type="match status" value="1"/>
</dbReference>
<dbReference type="InterPro" id="IPR003489">
    <property type="entry name" value="RHF/RaiA"/>
</dbReference>
<dbReference type="NCBIfam" id="TIGR00741">
    <property type="entry name" value="yfiA"/>
    <property type="match status" value="1"/>
</dbReference>
<comment type="similarity">
    <text evidence="2">Belongs to the HPF/YfiA ribosome-associated protein family. Short HPF subfamily.</text>
</comment>
<dbReference type="InterPro" id="IPR036567">
    <property type="entry name" value="RHF-like"/>
</dbReference>
<dbReference type="Gene3D" id="3.30.160.100">
    <property type="entry name" value="Ribosome hibernation promotion factor-like"/>
    <property type="match status" value="1"/>
</dbReference>
<evidence type="ECO:0000313" key="6">
    <source>
        <dbReference type="EMBL" id="PWQ94956.1"/>
    </source>
</evidence>
<proteinExistence type="inferred from homology"/>
<evidence type="ECO:0000256" key="1">
    <source>
        <dbReference type="ARBA" id="ARBA00022845"/>
    </source>
</evidence>
<evidence type="ECO:0000256" key="2">
    <source>
        <dbReference type="ARBA" id="ARBA00038434"/>
    </source>
</evidence>
<keyword evidence="1" id="KW-0810">Translation regulation</keyword>
<organism evidence="6 7">
    <name type="scientific">Leucothrix pacifica</name>
    <dbReference type="NCBI Taxonomy" id="1247513"/>
    <lineage>
        <taxon>Bacteria</taxon>
        <taxon>Pseudomonadati</taxon>
        <taxon>Pseudomonadota</taxon>
        <taxon>Gammaproteobacteria</taxon>
        <taxon>Thiotrichales</taxon>
        <taxon>Thiotrichaceae</taxon>
        <taxon>Leucothrix</taxon>
    </lineage>
</organism>
<dbReference type="FunFam" id="3.30.160.100:FF:000001">
    <property type="entry name" value="Ribosome hibernation promoting factor"/>
    <property type="match status" value="1"/>
</dbReference>
<accession>A0A317C8T4</accession>
<dbReference type="SUPFAM" id="SSF69754">
    <property type="entry name" value="Ribosome binding protein Y (YfiA homologue)"/>
    <property type="match status" value="1"/>
</dbReference>
<dbReference type="GO" id="GO:0022627">
    <property type="term" value="C:cytosolic small ribosomal subunit"/>
    <property type="evidence" value="ECO:0007669"/>
    <property type="project" value="TreeGrafter"/>
</dbReference>
<name>A0A317C8T4_9GAMM</name>
<evidence type="ECO:0000313" key="7">
    <source>
        <dbReference type="Proteomes" id="UP000245539"/>
    </source>
</evidence>
<evidence type="ECO:0000256" key="5">
    <source>
        <dbReference type="ARBA" id="ARBA00041319"/>
    </source>
</evidence>
<dbReference type="GO" id="GO:0045900">
    <property type="term" value="P:negative regulation of translational elongation"/>
    <property type="evidence" value="ECO:0007669"/>
    <property type="project" value="TreeGrafter"/>
</dbReference>
<comment type="subunit">
    <text evidence="3">Associates exclusively with 100S ribosomes, which are dimers of 70S ribosomes.</text>
</comment>
<dbReference type="PANTHER" id="PTHR33231:SF1">
    <property type="entry name" value="30S RIBOSOMAL PROTEIN"/>
    <property type="match status" value="1"/>
</dbReference>
<evidence type="ECO:0000256" key="4">
    <source>
        <dbReference type="ARBA" id="ARBA00041148"/>
    </source>
</evidence>
<evidence type="ECO:0000256" key="3">
    <source>
        <dbReference type="ARBA" id="ARBA00038695"/>
    </source>
</evidence>
<dbReference type="RefSeq" id="WP_109838718.1">
    <property type="nucleotide sequence ID" value="NZ_QGKM01000052.1"/>
</dbReference>
<gene>
    <name evidence="6" type="primary">raiA</name>
    <name evidence="6" type="ORF">DKW60_16265</name>
</gene>